<dbReference type="EMBL" id="PDUG01000001">
    <property type="protein sequence ID" value="PIC52715.1"/>
    <property type="molecule type" value="Genomic_DNA"/>
</dbReference>
<organism evidence="1 2">
    <name type="scientific">Caenorhabditis nigoni</name>
    <dbReference type="NCBI Taxonomy" id="1611254"/>
    <lineage>
        <taxon>Eukaryota</taxon>
        <taxon>Metazoa</taxon>
        <taxon>Ecdysozoa</taxon>
        <taxon>Nematoda</taxon>
        <taxon>Chromadorea</taxon>
        <taxon>Rhabditida</taxon>
        <taxon>Rhabditina</taxon>
        <taxon>Rhabditomorpha</taxon>
        <taxon>Rhabditoidea</taxon>
        <taxon>Rhabditidae</taxon>
        <taxon>Peloderinae</taxon>
        <taxon>Caenorhabditis</taxon>
    </lineage>
</organism>
<gene>
    <name evidence="1" type="primary">Cnig_chr_I.g2706</name>
    <name evidence="1" type="ORF">B9Z55_002706</name>
</gene>
<comment type="caution">
    <text evidence="1">The sequence shown here is derived from an EMBL/GenBank/DDBJ whole genome shotgun (WGS) entry which is preliminary data.</text>
</comment>
<dbReference type="AlphaFoldDB" id="A0A2G5VLM5"/>
<accession>A0A2G5VLM5</accession>
<sequence>MSFEWKFEWEEPEEKVIDLKGTLMIYLWNKGRYIWTGPYEFDIDLIFNDSSITVRKELEMDMDQCYSTIGQFWFKHSFELEPIYEKKVFLVVEGRKIEIDKR</sequence>
<name>A0A2G5VLM5_9PELO</name>
<dbReference type="OrthoDB" id="10421407at2759"/>
<evidence type="ECO:0000313" key="2">
    <source>
        <dbReference type="Proteomes" id="UP000230233"/>
    </source>
</evidence>
<reference evidence="2" key="1">
    <citation type="submission" date="2017-10" db="EMBL/GenBank/DDBJ databases">
        <title>Rapid genome shrinkage in a self-fertile nematode reveals novel sperm competition proteins.</title>
        <authorList>
            <person name="Yin D."/>
            <person name="Schwarz E.M."/>
            <person name="Thomas C.G."/>
            <person name="Felde R.L."/>
            <person name="Korf I.F."/>
            <person name="Cutter A.D."/>
            <person name="Schartner C.M."/>
            <person name="Ralston E.J."/>
            <person name="Meyer B.J."/>
            <person name="Haag E.S."/>
        </authorList>
    </citation>
    <scope>NUCLEOTIDE SEQUENCE [LARGE SCALE GENOMIC DNA]</scope>
    <source>
        <strain evidence="2">JU1422</strain>
    </source>
</reference>
<dbReference type="Proteomes" id="UP000230233">
    <property type="component" value="Chromosome I"/>
</dbReference>
<protein>
    <submittedName>
        <fullName evidence="1">Uncharacterized protein</fullName>
    </submittedName>
</protein>
<keyword evidence="2" id="KW-1185">Reference proteome</keyword>
<evidence type="ECO:0000313" key="1">
    <source>
        <dbReference type="EMBL" id="PIC52715.1"/>
    </source>
</evidence>
<proteinExistence type="predicted"/>